<evidence type="ECO:0000256" key="8">
    <source>
        <dbReference type="ARBA" id="ARBA00022840"/>
    </source>
</evidence>
<keyword evidence="8" id="KW-0067">ATP-binding</keyword>
<dbReference type="EC" id="2.7.6.3" evidence="3"/>
<evidence type="ECO:0000256" key="11">
    <source>
        <dbReference type="ARBA" id="ARBA00029766"/>
    </source>
</evidence>
<keyword evidence="5 14" id="KW-0808">Transferase</keyword>
<dbReference type="PROSITE" id="PS00794">
    <property type="entry name" value="HPPK"/>
    <property type="match status" value="1"/>
</dbReference>
<dbReference type="PANTHER" id="PTHR43071:SF1">
    <property type="entry name" value="2-AMINO-4-HYDROXY-6-HYDROXYMETHYLDIHYDROPTERIDINE PYROPHOSPHOKINASE"/>
    <property type="match status" value="1"/>
</dbReference>
<name>A0A6P1M5A1_9BACT</name>
<organism evidence="14 15">
    <name type="scientific">Tichowtungia aerotolerans</name>
    <dbReference type="NCBI Taxonomy" id="2697043"/>
    <lineage>
        <taxon>Bacteria</taxon>
        <taxon>Pseudomonadati</taxon>
        <taxon>Kiritimatiellota</taxon>
        <taxon>Tichowtungiia</taxon>
        <taxon>Tichowtungiales</taxon>
        <taxon>Tichowtungiaceae</taxon>
        <taxon>Tichowtungia</taxon>
    </lineage>
</organism>
<feature type="domain" description="7,8-dihydro-6-hydroxymethylpterin-pyrophosphokinase" evidence="13">
    <location>
        <begin position="91"/>
        <end position="102"/>
    </location>
</feature>
<evidence type="ECO:0000313" key="15">
    <source>
        <dbReference type="Proteomes" id="UP000464954"/>
    </source>
</evidence>
<accession>A0A6P1M5A1</accession>
<evidence type="ECO:0000256" key="10">
    <source>
        <dbReference type="ARBA" id="ARBA00029409"/>
    </source>
</evidence>
<proteinExistence type="inferred from homology"/>
<evidence type="ECO:0000313" key="14">
    <source>
        <dbReference type="EMBL" id="QHI69969.1"/>
    </source>
</evidence>
<gene>
    <name evidence="14" type="primary">folK</name>
    <name evidence="14" type="ORF">GT409_11070</name>
</gene>
<dbReference type="InterPro" id="IPR000550">
    <property type="entry name" value="Hppk"/>
</dbReference>
<dbReference type="CDD" id="cd00483">
    <property type="entry name" value="HPPK"/>
    <property type="match status" value="1"/>
</dbReference>
<dbReference type="EMBL" id="CP047593">
    <property type="protein sequence ID" value="QHI69969.1"/>
    <property type="molecule type" value="Genomic_DNA"/>
</dbReference>
<dbReference type="GO" id="GO:0046654">
    <property type="term" value="P:tetrahydrofolate biosynthetic process"/>
    <property type="evidence" value="ECO:0007669"/>
    <property type="project" value="UniProtKB-UniPathway"/>
</dbReference>
<dbReference type="UniPathway" id="UPA00077">
    <property type="reaction ID" value="UER00155"/>
</dbReference>
<dbReference type="GO" id="GO:0003848">
    <property type="term" value="F:2-amino-4-hydroxy-6-hydroxymethyldihydropteridine diphosphokinase activity"/>
    <property type="evidence" value="ECO:0007669"/>
    <property type="project" value="UniProtKB-EC"/>
</dbReference>
<keyword evidence="6" id="KW-0547">Nucleotide-binding</keyword>
<evidence type="ECO:0000256" key="7">
    <source>
        <dbReference type="ARBA" id="ARBA00022777"/>
    </source>
</evidence>
<keyword evidence="7 14" id="KW-0418">Kinase</keyword>
<evidence type="ECO:0000256" key="5">
    <source>
        <dbReference type="ARBA" id="ARBA00022679"/>
    </source>
</evidence>
<dbReference type="InterPro" id="IPR035907">
    <property type="entry name" value="Hppk_sf"/>
</dbReference>
<dbReference type="RefSeq" id="WP_160629150.1">
    <property type="nucleotide sequence ID" value="NZ_CP047593.1"/>
</dbReference>
<reference evidence="14 15" key="1">
    <citation type="submission" date="2020-01" db="EMBL/GenBank/DDBJ databases">
        <title>Ponticoccus aerotolerans gen. nov., sp. nov., an anaerobic bacterium and proposal of Ponticoccusceae fam. nov., Ponticoccusles ord. nov. and Ponticoccuse classis nov. in the phylum Kiritimatiellaeota.</title>
        <authorList>
            <person name="Zhou L.Y."/>
            <person name="Du Z.J."/>
        </authorList>
    </citation>
    <scope>NUCLEOTIDE SEQUENCE [LARGE SCALE GENOMIC DNA]</scope>
    <source>
        <strain evidence="14 15">S-5007</strain>
    </source>
</reference>
<dbReference type="Proteomes" id="UP000464954">
    <property type="component" value="Chromosome"/>
</dbReference>
<dbReference type="GO" id="GO:0005524">
    <property type="term" value="F:ATP binding"/>
    <property type="evidence" value="ECO:0007669"/>
    <property type="project" value="UniProtKB-KW"/>
</dbReference>
<keyword evidence="9" id="KW-0289">Folate biosynthesis</keyword>
<dbReference type="Gene3D" id="3.30.70.560">
    <property type="entry name" value="7,8-Dihydro-6-hydroxymethylpterin-pyrophosphokinase HPPK"/>
    <property type="match status" value="1"/>
</dbReference>
<dbReference type="AlphaFoldDB" id="A0A6P1M5A1"/>
<dbReference type="SUPFAM" id="SSF55083">
    <property type="entry name" value="6-hydroxymethyl-7,8-dihydropterin pyrophosphokinase, HPPK"/>
    <property type="match status" value="1"/>
</dbReference>
<dbReference type="GO" id="GO:0046656">
    <property type="term" value="P:folic acid biosynthetic process"/>
    <property type="evidence" value="ECO:0007669"/>
    <property type="project" value="UniProtKB-KW"/>
</dbReference>
<protein>
    <recommendedName>
        <fullName evidence="4">2-amino-4-hydroxy-6-hydroxymethyldihydropteridine pyrophosphokinase</fullName>
        <ecNumber evidence="3">2.7.6.3</ecNumber>
    </recommendedName>
    <alternativeName>
        <fullName evidence="11">6-hydroxymethyl-7,8-dihydropterin pyrophosphokinase</fullName>
    </alternativeName>
    <alternativeName>
        <fullName evidence="12">7,8-dihydro-6-hydroxymethylpterin-pyrophosphokinase</fullName>
    </alternativeName>
</protein>
<dbReference type="NCBIfam" id="TIGR01498">
    <property type="entry name" value="folK"/>
    <property type="match status" value="1"/>
</dbReference>
<comment type="similarity">
    <text evidence="2">Belongs to the HPPK family.</text>
</comment>
<evidence type="ECO:0000256" key="3">
    <source>
        <dbReference type="ARBA" id="ARBA00013253"/>
    </source>
</evidence>
<evidence type="ECO:0000256" key="12">
    <source>
        <dbReference type="ARBA" id="ARBA00033413"/>
    </source>
</evidence>
<keyword evidence="15" id="KW-1185">Reference proteome</keyword>
<evidence type="ECO:0000259" key="13">
    <source>
        <dbReference type="PROSITE" id="PS00794"/>
    </source>
</evidence>
<evidence type="ECO:0000256" key="6">
    <source>
        <dbReference type="ARBA" id="ARBA00022741"/>
    </source>
</evidence>
<sequence>METGFSLGSNVGGRLRQLSQAKTLLLMDPFVKFVDQSSVYETEPVDVKDEYRSMKFLNAVLVVDSPYTAEEWLPKIKRVEEVLKRERTDDRNAPRTIDVDILFSGEEIVDSDLLQVPHPRWSERRFVVEPLAEICPDLTLPGSNDSVSDILARMPANDDVRLFSERW</sequence>
<dbReference type="GO" id="GO:0016301">
    <property type="term" value="F:kinase activity"/>
    <property type="evidence" value="ECO:0007669"/>
    <property type="project" value="UniProtKB-KW"/>
</dbReference>
<evidence type="ECO:0000256" key="2">
    <source>
        <dbReference type="ARBA" id="ARBA00005810"/>
    </source>
</evidence>
<dbReference type="Pfam" id="PF01288">
    <property type="entry name" value="HPPK"/>
    <property type="match status" value="1"/>
</dbReference>
<dbReference type="KEGG" id="taer:GT409_11070"/>
<evidence type="ECO:0000256" key="1">
    <source>
        <dbReference type="ARBA" id="ARBA00005051"/>
    </source>
</evidence>
<dbReference type="PANTHER" id="PTHR43071">
    <property type="entry name" value="2-AMINO-4-HYDROXY-6-HYDROXYMETHYLDIHYDROPTERIDINE PYROPHOSPHOKINASE"/>
    <property type="match status" value="1"/>
</dbReference>
<comment type="pathway">
    <text evidence="1">Cofactor biosynthesis; tetrahydrofolate biosynthesis; 2-amino-4-hydroxy-6-hydroxymethyl-7,8-dihydropteridine diphosphate from 7,8-dihydroneopterin triphosphate: step 4/4.</text>
</comment>
<comment type="function">
    <text evidence="10">Catalyzes the transfer of pyrophosphate from adenosine triphosphate (ATP) to 6-hydroxymethyl-7,8-dihydropterin, an enzymatic step in folate biosynthesis pathway.</text>
</comment>
<evidence type="ECO:0000256" key="9">
    <source>
        <dbReference type="ARBA" id="ARBA00022909"/>
    </source>
</evidence>
<evidence type="ECO:0000256" key="4">
    <source>
        <dbReference type="ARBA" id="ARBA00016218"/>
    </source>
</evidence>